<name>A0A5C5PJJ9_9PSED</name>
<evidence type="ECO:0000313" key="1">
    <source>
        <dbReference type="EMBL" id="TWR66611.1"/>
    </source>
</evidence>
<protein>
    <submittedName>
        <fullName evidence="1">Uncharacterized protein</fullName>
    </submittedName>
</protein>
<gene>
    <name evidence="1" type="ORF">FIV39_11965</name>
</gene>
<proteinExistence type="predicted"/>
<dbReference type="GeneID" id="99724723"/>
<sequence length="75" mass="8190">MKNYNIAKNQSGLISNVSKQALQRAENLPQGMQQQVVIDIRGQAVTPVQRAQIVRGIVDKSNGAISPSSIRFKAE</sequence>
<comment type="caution">
    <text evidence="1">The sequence shown here is derived from an EMBL/GenBank/DDBJ whole genome shotgun (WGS) entry which is preliminary data.</text>
</comment>
<dbReference type="AlphaFoldDB" id="A0A5C5PJJ9"/>
<dbReference type="Proteomes" id="UP000317267">
    <property type="component" value="Unassembled WGS sequence"/>
</dbReference>
<dbReference type="RefSeq" id="WP_141537443.1">
    <property type="nucleotide sequence ID" value="NZ_FNKM01000002.1"/>
</dbReference>
<reference evidence="1 2" key="1">
    <citation type="submission" date="2019-06" db="EMBL/GenBank/DDBJ databases">
        <title>Pseudomonas bimorpha sp. nov. isolated from bovine raw milk and skim milk concentrate.</title>
        <authorList>
            <person name="Hofmann K."/>
            <person name="Huptas C."/>
            <person name="Doll E."/>
            <person name="Scherer S."/>
            <person name="Wenning M."/>
        </authorList>
    </citation>
    <scope>NUCLEOTIDE SEQUENCE [LARGE SCALE GENOMIC DNA]</scope>
    <source>
        <strain evidence="1 2">DSM 17515</strain>
    </source>
</reference>
<organism evidence="1 2">
    <name type="scientific">Pseudomonas grimontii</name>
    <dbReference type="NCBI Taxonomy" id="129847"/>
    <lineage>
        <taxon>Bacteria</taxon>
        <taxon>Pseudomonadati</taxon>
        <taxon>Pseudomonadota</taxon>
        <taxon>Gammaproteobacteria</taxon>
        <taxon>Pseudomonadales</taxon>
        <taxon>Pseudomonadaceae</taxon>
        <taxon>Pseudomonas</taxon>
    </lineage>
</organism>
<dbReference type="OrthoDB" id="6917795at2"/>
<accession>A0A5C5PJJ9</accession>
<evidence type="ECO:0000313" key="2">
    <source>
        <dbReference type="Proteomes" id="UP000317267"/>
    </source>
</evidence>
<dbReference type="EMBL" id="VFES01000006">
    <property type="protein sequence ID" value="TWR66611.1"/>
    <property type="molecule type" value="Genomic_DNA"/>
</dbReference>